<proteinExistence type="predicted"/>
<keyword evidence="2" id="KW-1185">Reference proteome</keyword>
<dbReference type="Gene3D" id="3.20.20.80">
    <property type="entry name" value="Glycosidases"/>
    <property type="match status" value="1"/>
</dbReference>
<accession>A0A0D8ZTH9</accession>
<evidence type="ECO:0000313" key="2">
    <source>
        <dbReference type="Proteomes" id="UP000032452"/>
    </source>
</evidence>
<dbReference type="PATRIC" id="fig|1618023.3.peg.3372"/>
<dbReference type="Proteomes" id="UP000032452">
    <property type="component" value="Unassembled WGS sequence"/>
</dbReference>
<dbReference type="InterPro" id="IPR017853">
    <property type="entry name" value="GH"/>
</dbReference>
<name>A0A0D8ZTH9_9CYAN</name>
<reference evidence="1 2" key="1">
    <citation type="submission" date="2015-02" db="EMBL/GenBank/DDBJ databases">
        <title>Draft genome of a novel marine cyanobacterium (Chroococcales) isolated from South Atlantic Ocean.</title>
        <authorList>
            <person name="Rigonato J."/>
            <person name="Alvarenga D.O."/>
            <person name="Branco L.H."/>
            <person name="Varani A.M."/>
            <person name="Brandini F.P."/>
            <person name="Fiore M.F."/>
        </authorList>
    </citation>
    <scope>NUCLEOTIDE SEQUENCE [LARGE SCALE GENOMIC DNA]</scope>
    <source>
        <strain evidence="1 2">CENA595</strain>
    </source>
</reference>
<protein>
    <submittedName>
        <fullName evidence="1">Uncharacterized protein</fullName>
    </submittedName>
</protein>
<evidence type="ECO:0000313" key="1">
    <source>
        <dbReference type="EMBL" id="KJH72050.1"/>
    </source>
</evidence>
<dbReference type="STRING" id="1618023.UH38_08200"/>
<dbReference type="RefSeq" id="WP_045054171.1">
    <property type="nucleotide sequence ID" value="NZ_CAWMDP010000040.1"/>
</dbReference>
<dbReference type="OrthoDB" id="525131at2"/>
<organism evidence="1 2">
    <name type="scientific">Aliterella atlantica CENA595</name>
    <dbReference type="NCBI Taxonomy" id="1618023"/>
    <lineage>
        <taxon>Bacteria</taxon>
        <taxon>Bacillati</taxon>
        <taxon>Cyanobacteriota</taxon>
        <taxon>Cyanophyceae</taxon>
        <taxon>Chroococcidiopsidales</taxon>
        <taxon>Aliterellaceae</taxon>
        <taxon>Aliterella</taxon>
    </lineage>
</organism>
<sequence length="448" mass="49607">MGQPKEGHKLMLLALRLSNKKLNFCLKNVAGLALSMMWIAAITNSAQAAQEKARRADDFVNSIGVNTHLYYDASIYYKRYNDLIKPKLLELGVRHIRDGCTRNYNGYMTRLKELKNLGIRTTLVCDPRYLSASSAVSLVKEIGTDVIESVQVTNEYNLSGDGNWANNLRNYQKQLWQGMKGSSSTAGIKIYGPALSGASAYSTLGDMSAYQDYGTMNNYMSGRNPGNSGWGGGGYGSLDWNVRSAKKASLSKPVLTTETGYHSVVSTSNGHRGIPDDVAGKYTPRLALVQFNYGIPRTFIYEFLNTYYDPGSLYMNFGLLRNDGSQKPAYGALKNLINLLKDPGASFTPGTLDYVLGGDTTNIRRTLLQKRDGKFYLILWKEALGYNVDTKKYISVPSQKVTVTLNTSISKATTYIPNDSANYKSSQTYPKQLSIDVPDRVVVIKLEK</sequence>
<dbReference type="AlphaFoldDB" id="A0A0D8ZTH9"/>
<gene>
    <name evidence="1" type="ORF">UH38_08200</name>
</gene>
<comment type="caution">
    <text evidence="1">The sequence shown here is derived from an EMBL/GenBank/DDBJ whole genome shotgun (WGS) entry which is preliminary data.</text>
</comment>
<dbReference type="SUPFAM" id="SSF51445">
    <property type="entry name" value="(Trans)glycosidases"/>
    <property type="match status" value="1"/>
</dbReference>
<dbReference type="EMBL" id="JYON01000007">
    <property type="protein sequence ID" value="KJH72050.1"/>
    <property type="molecule type" value="Genomic_DNA"/>
</dbReference>